<evidence type="ECO:0000256" key="8">
    <source>
        <dbReference type="ARBA" id="ARBA00022741"/>
    </source>
</evidence>
<keyword evidence="10" id="KW-0067">ATP-binding</keyword>
<keyword evidence="6" id="KW-0808">Transferase</keyword>
<dbReference type="EMBL" id="CP117466">
    <property type="protein sequence ID" value="WDA12943.1"/>
    <property type="molecule type" value="Genomic_DNA"/>
</dbReference>
<name>A0ABY7UVX5_9RHOB</name>
<evidence type="ECO:0000256" key="12">
    <source>
        <dbReference type="SAM" id="MobiDB-lite"/>
    </source>
</evidence>
<evidence type="ECO:0000256" key="2">
    <source>
        <dbReference type="ARBA" id="ARBA00012438"/>
    </source>
</evidence>
<dbReference type="SUPFAM" id="SSF55785">
    <property type="entry name" value="PYP-like sensor domain (PAS domain)"/>
    <property type="match status" value="1"/>
</dbReference>
<dbReference type="InterPro" id="IPR035965">
    <property type="entry name" value="PAS-like_dom_sf"/>
</dbReference>
<evidence type="ECO:0000256" key="7">
    <source>
        <dbReference type="ARBA" id="ARBA00022737"/>
    </source>
</evidence>
<keyword evidence="9 14" id="KW-0418">Kinase</keyword>
<evidence type="ECO:0000256" key="6">
    <source>
        <dbReference type="ARBA" id="ARBA00022679"/>
    </source>
</evidence>
<dbReference type="RefSeq" id="WP_273743654.1">
    <property type="nucleotide sequence ID" value="NZ_CP117466.1"/>
</dbReference>
<keyword evidence="8" id="KW-0547">Nucleotide-binding</keyword>
<feature type="domain" description="PAC" evidence="13">
    <location>
        <begin position="122"/>
        <end position="177"/>
    </location>
</feature>
<protein>
    <recommendedName>
        <fullName evidence="2">histidine kinase</fullName>
        <ecNumber evidence="2">2.7.13.3</ecNumber>
    </recommendedName>
</protein>
<evidence type="ECO:0000256" key="11">
    <source>
        <dbReference type="ARBA" id="ARBA00023026"/>
    </source>
</evidence>
<evidence type="ECO:0000256" key="9">
    <source>
        <dbReference type="ARBA" id="ARBA00022777"/>
    </source>
</evidence>
<keyword evidence="5" id="KW-0288">FMN</keyword>
<dbReference type="InterPro" id="IPR000700">
    <property type="entry name" value="PAS-assoc_C"/>
</dbReference>
<dbReference type="GO" id="GO:0016301">
    <property type="term" value="F:kinase activity"/>
    <property type="evidence" value="ECO:0007669"/>
    <property type="project" value="UniProtKB-KW"/>
</dbReference>
<keyword evidence="11" id="KW-0843">Virulence</keyword>
<dbReference type="PANTHER" id="PTHR41523">
    <property type="entry name" value="TWO-COMPONENT SYSTEM SENSOR PROTEIN"/>
    <property type="match status" value="1"/>
</dbReference>
<dbReference type="Pfam" id="PF07536">
    <property type="entry name" value="HWE_HK"/>
    <property type="match status" value="1"/>
</dbReference>
<keyword evidence="4" id="KW-0285">Flavoprotein</keyword>
<dbReference type="PANTHER" id="PTHR41523:SF7">
    <property type="entry name" value="HISTIDINE KINASE"/>
    <property type="match status" value="1"/>
</dbReference>
<comment type="catalytic activity">
    <reaction evidence="1">
        <text>ATP + protein L-histidine = ADP + protein N-phospho-L-histidine.</text>
        <dbReference type="EC" id="2.7.13.3"/>
    </reaction>
</comment>
<dbReference type="InterPro" id="IPR013656">
    <property type="entry name" value="PAS_4"/>
</dbReference>
<evidence type="ECO:0000259" key="13">
    <source>
        <dbReference type="PROSITE" id="PS50113"/>
    </source>
</evidence>
<evidence type="ECO:0000256" key="1">
    <source>
        <dbReference type="ARBA" id="ARBA00000085"/>
    </source>
</evidence>
<dbReference type="EC" id="2.7.13.3" evidence="2"/>
<evidence type="ECO:0000256" key="5">
    <source>
        <dbReference type="ARBA" id="ARBA00022643"/>
    </source>
</evidence>
<reference evidence="14 15" key="1">
    <citation type="submission" date="2023-02" db="EMBL/GenBank/DDBJ databases">
        <title>Whole genome sequenc of Paracoccus marcusii MBLB0836.</title>
        <authorList>
            <person name="Seo M.-J."/>
            <person name="Cho E.-S."/>
            <person name="Hwang C.Y."/>
        </authorList>
    </citation>
    <scope>NUCLEOTIDE SEQUENCE [LARGE SCALE GENOMIC DNA]</scope>
    <source>
        <strain evidence="14 15">MBLB0836</strain>
    </source>
</reference>
<dbReference type="SMART" id="SM00911">
    <property type="entry name" value="HWE_HK"/>
    <property type="match status" value="1"/>
</dbReference>
<dbReference type="InterPro" id="IPR000014">
    <property type="entry name" value="PAS"/>
</dbReference>
<feature type="region of interest" description="Disordered" evidence="12">
    <location>
        <begin position="1"/>
        <end position="24"/>
    </location>
</feature>
<proteinExistence type="predicted"/>
<accession>A0ABY7UVX5</accession>
<dbReference type="CDD" id="cd00130">
    <property type="entry name" value="PAS"/>
    <property type="match status" value="1"/>
</dbReference>
<dbReference type="PROSITE" id="PS50113">
    <property type="entry name" value="PAC"/>
    <property type="match status" value="1"/>
</dbReference>
<dbReference type="Gene3D" id="3.30.450.20">
    <property type="entry name" value="PAS domain"/>
    <property type="match status" value="1"/>
</dbReference>
<evidence type="ECO:0000256" key="4">
    <source>
        <dbReference type="ARBA" id="ARBA00022630"/>
    </source>
</evidence>
<evidence type="ECO:0000256" key="10">
    <source>
        <dbReference type="ARBA" id="ARBA00022840"/>
    </source>
</evidence>
<evidence type="ECO:0000256" key="3">
    <source>
        <dbReference type="ARBA" id="ARBA00022553"/>
    </source>
</evidence>
<evidence type="ECO:0000313" key="14">
    <source>
        <dbReference type="EMBL" id="WDA12943.1"/>
    </source>
</evidence>
<dbReference type="Proteomes" id="UP001216899">
    <property type="component" value="Chromosome"/>
</dbReference>
<keyword evidence="7" id="KW-0677">Repeat</keyword>
<gene>
    <name evidence="14" type="ORF">PRL19_01345</name>
</gene>
<dbReference type="InterPro" id="IPR011102">
    <property type="entry name" value="Sig_transdc_His_kinase_HWE"/>
</dbReference>
<evidence type="ECO:0000313" key="15">
    <source>
        <dbReference type="Proteomes" id="UP001216899"/>
    </source>
</evidence>
<keyword evidence="15" id="KW-1185">Reference proteome</keyword>
<keyword evidence="3" id="KW-0597">Phosphoprotein</keyword>
<organism evidence="14 15">
    <name type="scientific">Paracoccus marcusii</name>
    <dbReference type="NCBI Taxonomy" id="59779"/>
    <lineage>
        <taxon>Bacteria</taxon>
        <taxon>Pseudomonadati</taxon>
        <taxon>Pseudomonadota</taxon>
        <taxon>Alphaproteobacteria</taxon>
        <taxon>Rhodobacterales</taxon>
        <taxon>Paracoccaceae</taxon>
        <taxon>Paracoccus</taxon>
    </lineage>
</organism>
<dbReference type="Pfam" id="PF08448">
    <property type="entry name" value="PAS_4"/>
    <property type="match status" value="1"/>
</dbReference>
<sequence length="363" mass="39525">MTGSAQHARGPAARPESARFSWDDGPMARATGNFDWQTTPLGPISGWSVALTTAVRMMLAQRHASCMFWGPELIMLYNDAYAPVLGRKEARALGQPFQQIWADVWDDVKPLVDQTLSGRGTYSEEMRLVMTRNGFDEETFWTFSYSPLYDDDGSVAGLMNITVDMTALVLARRNQQVMQEELLHRIKNILSVTSTVVSSSLRNATSIQEARDTVGARIMALAKAQGLFTGLGESADITEVMARSIGAHLVGNDRIRLSGPPVPLSSQQAVGLSLALYELATNAAKYGALASPLGMVDLTWSVMGDDFALDWQETGGQVVAAPTREGFGSRLVNMIVPAYFNGEGQAEFLPQGLHYTLRGQLTP</sequence>